<reference evidence="1" key="1">
    <citation type="journal article" date="2015" name="Nature">
        <title>Complex archaea that bridge the gap between prokaryotes and eukaryotes.</title>
        <authorList>
            <person name="Spang A."/>
            <person name="Saw J.H."/>
            <person name="Jorgensen S.L."/>
            <person name="Zaremba-Niedzwiedzka K."/>
            <person name="Martijn J."/>
            <person name="Lind A.E."/>
            <person name="van Eijk R."/>
            <person name="Schleper C."/>
            <person name="Guy L."/>
            <person name="Ettema T.J."/>
        </authorList>
    </citation>
    <scope>NUCLEOTIDE SEQUENCE</scope>
</reference>
<dbReference type="EMBL" id="LAZR01004681">
    <property type="protein sequence ID" value="KKN06519.1"/>
    <property type="molecule type" value="Genomic_DNA"/>
</dbReference>
<accession>A0A0F9MLE1</accession>
<protein>
    <submittedName>
        <fullName evidence="1">Uncharacterized protein</fullName>
    </submittedName>
</protein>
<proteinExistence type="predicted"/>
<gene>
    <name evidence="1" type="ORF">LCGC14_1076490</name>
</gene>
<organism evidence="1">
    <name type="scientific">marine sediment metagenome</name>
    <dbReference type="NCBI Taxonomy" id="412755"/>
    <lineage>
        <taxon>unclassified sequences</taxon>
        <taxon>metagenomes</taxon>
        <taxon>ecological metagenomes</taxon>
    </lineage>
</organism>
<sequence length="88" mass="10473">MPNENIYDEVLGDVKNIMLEIRDGIRKQYKNVKPFATKPISTEEQIYDYNTRGQEIFNQIADKEGPQTAVKWQQDMEKIVERRQNVKR</sequence>
<dbReference type="AlphaFoldDB" id="A0A0F9MLE1"/>
<comment type="caution">
    <text evidence="1">The sequence shown here is derived from an EMBL/GenBank/DDBJ whole genome shotgun (WGS) entry which is preliminary data.</text>
</comment>
<evidence type="ECO:0000313" key="1">
    <source>
        <dbReference type="EMBL" id="KKN06519.1"/>
    </source>
</evidence>
<name>A0A0F9MLE1_9ZZZZ</name>